<dbReference type="EMBL" id="GBRH01268786">
    <property type="protein sequence ID" value="JAD29109.1"/>
    <property type="molecule type" value="Transcribed_RNA"/>
</dbReference>
<accession>A0A0A8YQI3</accession>
<name>A0A0A8YQI3_ARUDO</name>
<protein>
    <submittedName>
        <fullName evidence="1">Uncharacterized protein</fullName>
    </submittedName>
</protein>
<reference evidence="1" key="2">
    <citation type="journal article" date="2015" name="Data Brief">
        <title>Shoot transcriptome of the giant reed, Arundo donax.</title>
        <authorList>
            <person name="Barrero R.A."/>
            <person name="Guerrero F.D."/>
            <person name="Moolhuijzen P."/>
            <person name="Goolsby J.A."/>
            <person name="Tidwell J."/>
            <person name="Bellgard S.E."/>
            <person name="Bellgard M.I."/>
        </authorList>
    </citation>
    <scope>NUCLEOTIDE SEQUENCE</scope>
    <source>
        <tissue evidence="1">Shoot tissue taken approximately 20 cm above the soil surface</tissue>
    </source>
</reference>
<proteinExistence type="predicted"/>
<evidence type="ECO:0000313" key="1">
    <source>
        <dbReference type="EMBL" id="JAD29109.1"/>
    </source>
</evidence>
<organism evidence="1">
    <name type="scientific">Arundo donax</name>
    <name type="common">Giant reed</name>
    <name type="synonym">Donax arundinaceus</name>
    <dbReference type="NCBI Taxonomy" id="35708"/>
    <lineage>
        <taxon>Eukaryota</taxon>
        <taxon>Viridiplantae</taxon>
        <taxon>Streptophyta</taxon>
        <taxon>Embryophyta</taxon>
        <taxon>Tracheophyta</taxon>
        <taxon>Spermatophyta</taxon>
        <taxon>Magnoliopsida</taxon>
        <taxon>Liliopsida</taxon>
        <taxon>Poales</taxon>
        <taxon>Poaceae</taxon>
        <taxon>PACMAD clade</taxon>
        <taxon>Arundinoideae</taxon>
        <taxon>Arundineae</taxon>
        <taxon>Arundo</taxon>
    </lineage>
</organism>
<reference evidence="1" key="1">
    <citation type="submission" date="2014-09" db="EMBL/GenBank/DDBJ databases">
        <authorList>
            <person name="Magalhaes I.L.F."/>
            <person name="Oliveira U."/>
            <person name="Santos F.R."/>
            <person name="Vidigal T.H.D.A."/>
            <person name="Brescovit A.D."/>
            <person name="Santos A.J."/>
        </authorList>
    </citation>
    <scope>NUCLEOTIDE SEQUENCE</scope>
    <source>
        <tissue evidence="1">Shoot tissue taken approximately 20 cm above the soil surface</tissue>
    </source>
</reference>
<sequence>MVATPTRFLAAGEGS</sequence>